<feature type="domain" description="Major facilitator superfamily (MFS) profile" evidence="9">
    <location>
        <begin position="74"/>
        <end position="577"/>
    </location>
</feature>
<feature type="transmembrane region" description="Helical" evidence="8">
    <location>
        <begin position="142"/>
        <end position="167"/>
    </location>
</feature>
<evidence type="ECO:0000256" key="6">
    <source>
        <dbReference type="RuleBase" id="RU361209"/>
    </source>
</evidence>
<evidence type="ECO:0000256" key="8">
    <source>
        <dbReference type="SAM" id="Phobius"/>
    </source>
</evidence>
<dbReference type="GO" id="GO:0022857">
    <property type="term" value="F:transmembrane transporter activity"/>
    <property type="evidence" value="ECO:0007669"/>
    <property type="project" value="InterPro"/>
</dbReference>
<dbReference type="GO" id="GO:0005886">
    <property type="term" value="C:plasma membrane"/>
    <property type="evidence" value="ECO:0007669"/>
    <property type="project" value="UniProtKB-SubCell"/>
</dbReference>
<keyword evidence="6" id="KW-0808">Transferase</keyword>
<evidence type="ECO:0000256" key="2">
    <source>
        <dbReference type="ARBA" id="ARBA00004609"/>
    </source>
</evidence>
<accession>A0A0G4L3C5</accession>
<dbReference type="InterPro" id="IPR004886">
    <property type="entry name" value="Glucanosyltransferase"/>
</dbReference>
<keyword evidence="5" id="KW-0325">Glycoprotein</keyword>
<feature type="transmembrane region" description="Helical" evidence="8">
    <location>
        <begin position="430"/>
        <end position="450"/>
    </location>
</feature>
<feature type="compositionally biased region" description="Low complexity" evidence="7">
    <location>
        <begin position="1040"/>
        <end position="1066"/>
    </location>
</feature>
<dbReference type="GO" id="GO:0098552">
    <property type="term" value="C:side of membrane"/>
    <property type="evidence" value="ECO:0007669"/>
    <property type="project" value="UniProtKB-KW"/>
</dbReference>
<dbReference type="GO" id="GO:0042124">
    <property type="term" value="F:1,3-beta-glucanosyltransferase activity"/>
    <property type="evidence" value="ECO:0007669"/>
    <property type="project" value="TreeGrafter"/>
</dbReference>
<feature type="region of interest" description="Disordered" evidence="7">
    <location>
        <begin position="20"/>
        <end position="49"/>
    </location>
</feature>
<evidence type="ECO:0000313" key="10">
    <source>
        <dbReference type="EMBL" id="CRK16512.1"/>
    </source>
</evidence>
<comment type="similarity">
    <text evidence="3 6">Belongs to the glycosyl hydrolase 72 family.</text>
</comment>
<organism evidence="10 11">
    <name type="scientific">Verticillium longisporum</name>
    <name type="common">Verticillium dahliae var. longisporum</name>
    <dbReference type="NCBI Taxonomy" id="100787"/>
    <lineage>
        <taxon>Eukaryota</taxon>
        <taxon>Fungi</taxon>
        <taxon>Dikarya</taxon>
        <taxon>Ascomycota</taxon>
        <taxon>Pezizomycotina</taxon>
        <taxon>Sordariomycetes</taxon>
        <taxon>Hypocreomycetidae</taxon>
        <taxon>Glomerellales</taxon>
        <taxon>Plectosphaerellaceae</taxon>
        <taxon>Verticillium</taxon>
    </lineage>
</organism>
<feature type="transmembrane region" description="Helical" evidence="8">
    <location>
        <begin position="311"/>
        <end position="330"/>
    </location>
</feature>
<dbReference type="PANTHER" id="PTHR31468">
    <property type="entry name" value="1,3-BETA-GLUCANOSYLTRANSFERASE GAS1"/>
    <property type="match status" value="1"/>
</dbReference>
<dbReference type="STRING" id="100787.A0A0G4L3C5"/>
<dbReference type="SUPFAM" id="SSF51445">
    <property type="entry name" value="(Trans)glycosidases"/>
    <property type="match status" value="1"/>
</dbReference>
<comment type="subcellular location">
    <subcellularLocation>
        <location evidence="2 6">Cell membrane</location>
        <topology evidence="2 6">Lipid-anchor</topology>
        <topology evidence="2 6">GPI-anchor</topology>
    </subcellularLocation>
    <subcellularLocation>
        <location evidence="1">Membrane</location>
        <topology evidence="1">Multi-pass membrane protein</topology>
    </subcellularLocation>
</comment>
<dbReference type="InterPro" id="IPR020846">
    <property type="entry name" value="MFS_dom"/>
</dbReference>
<feature type="transmembrane region" description="Helical" evidence="8">
    <location>
        <begin position="111"/>
        <end position="130"/>
    </location>
</feature>
<evidence type="ECO:0000256" key="1">
    <source>
        <dbReference type="ARBA" id="ARBA00004141"/>
    </source>
</evidence>
<evidence type="ECO:0000256" key="5">
    <source>
        <dbReference type="ARBA" id="ARBA00023180"/>
    </source>
</evidence>
<feature type="transmembrane region" description="Helical" evidence="8">
    <location>
        <begin position="74"/>
        <end position="99"/>
    </location>
</feature>
<dbReference type="SUPFAM" id="SSF103473">
    <property type="entry name" value="MFS general substrate transporter"/>
    <property type="match status" value="1"/>
</dbReference>
<protein>
    <recommendedName>
        <fullName evidence="6">1,3-beta-glucanosyltransferase</fullName>
        <ecNumber evidence="6">2.4.1.-</ecNumber>
    </recommendedName>
</protein>
<gene>
    <name evidence="10" type="ORF">BN1708_011801</name>
</gene>
<keyword evidence="6" id="KW-0449">Lipoprotein</keyword>
<feature type="region of interest" description="Disordered" evidence="7">
    <location>
        <begin position="1028"/>
        <end position="1066"/>
    </location>
</feature>
<feature type="transmembrane region" description="Helical" evidence="8">
    <location>
        <begin position="398"/>
        <end position="418"/>
    </location>
</feature>
<comment type="function">
    <text evidence="6">Splits internally a 1,3-beta-glucan molecule and transfers the newly generated reducing end (the donor) to the non-reducing end of another 1,3-beta-glucan molecule (the acceptor) forming a 1,3-beta linkage, resulting in the elongation of 1,3-beta-glucan chains in the cell wall.</text>
</comment>
<dbReference type="PROSITE" id="PS50850">
    <property type="entry name" value="MFS"/>
    <property type="match status" value="1"/>
</dbReference>
<feature type="transmembrane region" description="Helical" evidence="8">
    <location>
        <begin position="200"/>
        <end position="221"/>
    </location>
</feature>
<dbReference type="AlphaFoldDB" id="A0A0G4L3C5"/>
<evidence type="ECO:0000256" key="3">
    <source>
        <dbReference type="ARBA" id="ARBA00007528"/>
    </source>
</evidence>
<dbReference type="Pfam" id="PF07690">
    <property type="entry name" value="MFS_1"/>
    <property type="match status" value="1"/>
</dbReference>
<reference evidence="10 11" key="1">
    <citation type="submission" date="2015-05" db="EMBL/GenBank/DDBJ databases">
        <authorList>
            <person name="Wang D.B."/>
            <person name="Wang M."/>
        </authorList>
    </citation>
    <scope>NUCLEOTIDE SEQUENCE [LARGE SCALE GENOMIC DNA]</scope>
    <source>
        <strain evidence="10">VL1</strain>
    </source>
</reference>
<evidence type="ECO:0000259" key="9">
    <source>
        <dbReference type="PROSITE" id="PS50850"/>
    </source>
</evidence>
<feature type="transmembrane region" description="Helical" evidence="8">
    <location>
        <begin position="286"/>
        <end position="304"/>
    </location>
</feature>
<dbReference type="Proteomes" id="UP000044602">
    <property type="component" value="Unassembled WGS sequence"/>
</dbReference>
<evidence type="ECO:0000256" key="4">
    <source>
        <dbReference type="ARBA" id="ARBA00022729"/>
    </source>
</evidence>
<dbReference type="InterPro" id="IPR011701">
    <property type="entry name" value="MFS"/>
</dbReference>
<dbReference type="InterPro" id="IPR017853">
    <property type="entry name" value="GH"/>
</dbReference>
<feature type="transmembrane region" description="Helical" evidence="8">
    <location>
        <begin position="363"/>
        <end position="386"/>
    </location>
</feature>
<dbReference type="EMBL" id="CVQH01007668">
    <property type="protein sequence ID" value="CRK16512.1"/>
    <property type="molecule type" value="Genomic_DNA"/>
</dbReference>
<proteinExistence type="inferred from homology"/>
<keyword evidence="4" id="KW-0732">Signal</keyword>
<dbReference type="Gene3D" id="3.20.20.80">
    <property type="entry name" value="Glycosidases"/>
    <property type="match status" value="1"/>
</dbReference>
<keyword evidence="11" id="KW-1185">Reference proteome</keyword>
<sequence>MVLLYTTKKLYKFLFPPDSASSRELADKNPSSEASSTSPQPTDTPSKACRHGISPRCEVCVAARRAQLTYRWKIILGLFLPFTVSALDVTIIASALPWIAADFGELAQLNWIISAFNLTSAAFIPFWGQIADIFGRHTTIQAATLIMVVGSALCTAAPTNAFAVLLLGRAIQGLGSAGMDISVRAIVADKVSLGEDAKNWSIFTIIGGVSYGIGPVVGGYLTSADWRWCFGVNLPVGVVGMAVVFIVLRKELLGPQPIPRLEETVETGRRTTFKHRLRTIDVGGQVLSLLGFSLLILSFTWAGATYGWNTPAVLVPLISSIFIIGAFLWWEYQMVPGNMLARRFNHQRAMIPWEVLVNRDIALLFYTSFATGMAMYSVMYFCNFYFTMVKQLGADEAGVQLLYFIPGLAAGVYAAMYMCNINPGQTWHPIFFGSVIQALGIGLLAWACWIEHDATVYGMMALSGVGVGMRLMPVPLHGMGYFPQRKAAVISLAQVSGPLGGTLGLTVMTTVFNNVAGIEASGSDFAALHDMDASQLAAMARDARKGIVMAYISISPFMVLCVVAAAILGNVFIARTKEGEIERENKIYPGVFFWAWIRGEAHSSEKPELSSTLVALGASLTAALTPLEVQGNAFVNPKTGNKFQIVGIDYQINGAAGYDPAHGHDPLSEADVCLRDAAIMQALGVNAVRVYNLDPNLNHDECASIFNAAGMYMLIDVNSPLPGEAITAWQPWTSYYKEYLNRTFAMVEAFKSYPNTLLFFSANEVINNEATVVDVPPYLRAVTRDLKNYIANHADRKIPVGYSAADVREYLWDTWNYMQCTHDEDKDDMSRADLFGLNSYSWCGESDFDTSSYDDLVDGLKDTSVPVFLSEYGCNKVTPRPFTEVGTIYGDQMTGVFSGGLVYEFSQETHKFGLAQVYKNNSVHFLEDFHLLAEQYAKLDFETLQGTKPSKNSPKPPKCDASLIKTKAFNANFTLPDVPPGAQELIDNGIENKPSGKLVKISNWEVDSDFKIWDANWNLLTLSVKPLADDESNKPGNNEASTASVSAGPTSSSASSPASTSNGGTANNDDSAGISVRPAVAFAIAAPIAILLL</sequence>
<dbReference type="InterPro" id="IPR036259">
    <property type="entry name" value="MFS_trans_sf"/>
</dbReference>
<evidence type="ECO:0000313" key="11">
    <source>
        <dbReference type="Proteomes" id="UP000044602"/>
    </source>
</evidence>
<dbReference type="Gene3D" id="1.20.1250.20">
    <property type="entry name" value="MFS general substrate transporter like domains"/>
    <property type="match status" value="1"/>
</dbReference>
<keyword evidence="6" id="KW-0336">GPI-anchor</keyword>
<keyword evidence="8" id="KW-0812">Transmembrane</keyword>
<keyword evidence="6 8" id="KW-0472">Membrane</keyword>
<keyword evidence="8" id="KW-1133">Transmembrane helix</keyword>
<dbReference type="GO" id="GO:0031505">
    <property type="term" value="P:fungal-type cell wall organization"/>
    <property type="evidence" value="ECO:0007669"/>
    <property type="project" value="TreeGrafter"/>
</dbReference>
<feature type="transmembrane region" description="Helical" evidence="8">
    <location>
        <begin position="548"/>
        <end position="573"/>
    </location>
</feature>
<dbReference type="PANTHER" id="PTHR31468:SF4">
    <property type="entry name" value="1,3-BETA-GLUCANOSYLTRANSFERASE GAS3-RELATED"/>
    <property type="match status" value="1"/>
</dbReference>
<dbReference type="Pfam" id="PF03198">
    <property type="entry name" value="Glyco_hydro_72"/>
    <property type="match status" value="1"/>
</dbReference>
<feature type="compositionally biased region" description="Low complexity" evidence="7">
    <location>
        <begin position="35"/>
        <end position="46"/>
    </location>
</feature>
<dbReference type="EC" id="2.4.1.-" evidence="6"/>
<evidence type="ECO:0000256" key="7">
    <source>
        <dbReference type="SAM" id="MobiDB-lite"/>
    </source>
</evidence>
<feature type="transmembrane region" description="Helical" evidence="8">
    <location>
        <begin position="228"/>
        <end position="248"/>
    </location>
</feature>
<name>A0A0G4L3C5_VERLO</name>
<dbReference type="GO" id="GO:0071970">
    <property type="term" value="P:fungal-type cell wall (1-&gt;3)-beta-D-glucan biosynthetic process"/>
    <property type="evidence" value="ECO:0007669"/>
    <property type="project" value="TreeGrafter"/>
</dbReference>